<accession>A0A1Y0IDI9</accession>
<dbReference type="AlphaFoldDB" id="A0A1Y0IDI9"/>
<evidence type="ECO:0000256" key="2">
    <source>
        <dbReference type="ARBA" id="ARBA00023125"/>
    </source>
</evidence>
<dbReference type="KEGG" id="ome:OLMES_4505"/>
<evidence type="ECO:0000313" key="6">
    <source>
        <dbReference type="Proteomes" id="UP000196027"/>
    </source>
</evidence>
<sequence length="279" mass="30615">MTASGETTSSPPSLLYLWDKRTLYIGPLFEPIVVNHAASTLVISLSGDPIKLYTDTAQPLESQSILFPAGSSVSVDTGSAVVVNCHLDVLGYDYDQILLQMQQRFGDVGLGLRSPGRFVDTFQALLNLAPPSCEAYGIVDELLTNPHGGKLSTFVADPRIARVVDLIKQSIHQNLSVEALASEVNLSVPRLVQLFKQQTGIPIRRYRLWHRLYVTAVKVGEGESLTAAAINAGFSDSSHFTHTFRTILGMKPSLLLGQPNRMRVIPPESLRDDLVRENY</sequence>
<evidence type="ECO:0000256" key="3">
    <source>
        <dbReference type="ARBA" id="ARBA00023163"/>
    </source>
</evidence>
<keyword evidence="6" id="KW-1185">Reference proteome</keyword>
<organism evidence="5 6">
    <name type="scientific">Oleiphilus messinensis</name>
    <dbReference type="NCBI Taxonomy" id="141451"/>
    <lineage>
        <taxon>Bacteria</taxon>
        <taxon>Pseudomonadati</taxon>
        <taxon>Pseudomonadota</taxon>
        <taxon>Gammaproteobacteria</taxon>
        <taxon>Oceanospirillales</taxon>
        <taxon>Oleiphilaceae</taxon>
        <taxon>Oleiphilus</taxon>
    </lineage>
</organism>
<dbReference type="PROSITE" id="PS00041">
    <property type="entry name" value="HTH_ARAC_FAMILY_1"/>
    <property type="match status" value="1"/>
</dbReference>
<dbReference type="Gene3D" id="1.10.10.60">
    <property type="entry name" value="Homeodomain-like"/>
    <property type="match status" value="1"/>
</dbReference>
<evidence type="ECO:0000259" key="4">
    <source>
        <dbReference type="PROSITE" id="PS01124"/>
    </source>
</evidence>
<dbReference type="OrthoDB" id="6057514at2"/>
<dbReference type="InterPro" id="IPR009057">
    <property type="entry name" value="Homeodomain-like_sf"/>
</dbReference>
<keyword evidence="2" id="KW-0238">DNA-binding</keyword>
<keyword evidence="1" id="KW-0805">Transcription regulation</keyword>
<dbReference type="RefSeq" id="WP_087463270.1">
    <property type="nucleotide sequence ID" value="NZ_CP021425.1"/>
</dbReference>
<protein>
    <submittedName>
        <fullName evidence="5">AraC family transcriptional regulator</fullName>
    </submittedName>
</protein>
<feature type="domain" description="HTH araC/xylS-type" evidence="4">
    <location>
        <begin position="161"/>
        <end position="258"/>
    </location>
</feature>
<dbReference type="SUPFAM" id="SSF46689">
    <property type="entry name" value="Homeodomain-like"/>
    <property type="match status" value="1"/>
</dbReference>
<dbReference type="GO" id="GO:0043565">
    <property type="term" value="F:sequence-specific DNA binding"/>
    <property type="evidence" value="ECO:0007669"/>
    <property type="project" value="InterPro"/>
</dbReference>
<dbReference type="InterPro" id="IPR050204">
    <property type="entry name" value="AraC_XylS_family_regulators"/>
</dbReference>
<dbReference type="Pfam" id="PF12833">
    <property type="entry name" value="HTH_18"/>
    <property type="match status" value="1"/>
</dbReference>
<dbReference type="GO" id="GO:0003700">
    <property type="term" value="F:DNA-binding transcription factor activity"/>
    <property type="evidence" value="ECO:0007669"/>
    <property type="project" value="InterPro"/>
</dbReference>
<proteinExistence type="predicted"/>
<evidence type="ECO:0000313" key="5">
    <source>
        <dbReference type="EMBL" id="ARU58501.1"/>
    </source>
</evidence>
<dbReference type="PROSITE" id="PS01124">
    <property type="entry name" value="HTH_ARAC_FAMILY_2"/>
    <property type="match status" value="1"/>
</dbReference>
<evidence type="ECO:0000256" key="1">
    <source>
        <dbReference type="ARBA" id="ARBA00023015"/>
    </source>
</evidence>
<dbReference type="EMBL" id="CP021425">
    <property type="protein sequence ID" value="ARU58501.1"/>
    <property type="molecule type" value="Genomic_DNA"/>
</dbReference>
<reference evidence="5 6" key="1">
    <citation type="submission" date="2017-05" db="EMBL/GenBank/DDBJ databases">
        <title>Genomic insights into alkan degradation activity of Oleiphilus messinensis.</title>
        <authorList>
            <person name="Kozyavkin S.A."/>
            <person name="Slesarev A.I."/>
            <person name="Golyshin P.N."/>
            <person name="Korzhenkov A."/>
            <person name="Golyshina O.N."/>
            <person name="Toshchakov S.V."/>
        </authorList>
    </citation>
    <scope>NUCLEOTIDE SEQUENCE [LARGE SCALE GENOMIC DNA]</scope>
    <source>
        <strain evidence="5 6">ME102</strain>
    </source>
</reference>
<dbReference type="SMART" id="SM00342">
    <property type="entry name" value="HTH_ARAC"/>
    <property type="match status" value="1"/>
</dbReference>
<dbReference type="PANTHER" id="PTHR46796">
    <property type="entry name" value="HTH-TYPE TRANSCRIPTIONAL ACTIVATOR RHAS-RELATED"/>
    <property type="match status" value="1"/>
</dbReference>
<gene>
    <name evidence="5" type="ORF">OLMES_4505</name>
</gene>
<dbReference type="Proteomes" id="UP000196027">
    <property type="component" value="Chromosome"/>
</dbReference>
<dbReference type="InterPro" id="IPR018060">
    <property type="entry name" value="HTH_AraC"/>
</dbReference>
<name>A0A1Y0IDI9_9GAMM</name>
<keyword evidence="3" id="KW-0804">Transcription</keyword>
<dbReference type="InterPro" id="IPR018062">
    <property type="entry name" value="HTH_AraC-typ_CS"/>
</dbReference>